<gene>
    <name evidence="3" type="ORF">LDC_0090</name>
</gene>
<name>D9PF12_9ZZZZ</name>
<comment type="caution">
    <text evidence="3">The sequence shown here is derived from an EMBL/GenBank/DDBJ whole genome shotgun (WGS) entry which is preliminary data.</text>
</comment>
<evidence type="ECO:0000256" key="1">
    <source>
        <dbReference type="SAM" id="MobiDB-lite"/>
    </source>
</evidence>
<dbReference type="GO" id="GO:0003916">
    <property type="term" value="F:DNA topoisomerase activity"/>
    <property type="evidence" value="ECO:0007669"/>
    <property type="project" value="InterPro"/>
</dbReference>
<dbReference type="EMBL" id="ADZX01000007">
    <property type="protein sequence ID" value="EFK97849.1"/>
    <property type="molecule type" value="Genomic_DNA"/>
</dbReference>
<evidence type="ECO:0000313" key="3">
    <source>
        <dbReference type="EMBL" id="EFK97849.1"/>
    </source>
</evidence>
<accession>D9PF12</accession>
<feature type="domain" description="DNA topoisomerase type IA zn finger" evidence="2">
    <location>
        <begin position="2"/>
        <end position="26"/>
    </location>
</feature>
<dbReference type="AlphaFoldDB" id="D9PF12"/>
<organism evidence="3">
    <name type="scientific">sediment metagenome</name>
    <dbReference type="NCBI Taxonomy" id="749907"/>
    <lineage>
        <taxon>unclassified sequences</taxon>
        <taxon>metagenomes</taxon>
        <taxon>ecological metagenomes</taxon>
    </lineage>
</organism>
<keyword evidence="3" id="KW-0413">Isomerase</keyword>
<feature type="region of interest" description="Disordered" evidence="1">
    <location>
        <begin position="99"/>
        <end position="123"/>
    </location>
</feature>
<dbReference type="GO" id="GO:0006265">
    <property type="term" value="P:DNA topological change"/>
    <property type="evidence" value="ECO:0007669"/>
    <property type="project" value="InterPro"/>
</dbReference>
<dbReference type="SUPFAM" id="SSF57783">
    <property type="entry name" value="Zinc beta-ribbon"/>
    <property type="match status" value="2"/>
</dbReference>
<dbReference type="GO" id="GO:0003677">
    <property type="term" value="F:DNA binding"/>
    <property type="evidence" value="ECO:0007669"/>
    <property type="project" value="InterPro"/>
</dbReference>
<reference evidence="3" key="1">
    <citation type="submission" date="2010-07" db="EMBL/GenBank/DDBJ databases">
        <authorList>
            <consortium name="CONSOLIDER consortium CSD2007-00005"/>
            <person name="Guazzaroni M.-E."/>
            <person name="Richter M."/>
            <person name="Garcia-Salamanca A."/>
            <person name="Yarza P."/>
            <person name="Ferrer M."/>
        </authorList>
    </citation>
    <scope>NUCLEOTIDE SEQUENCE</scope>
</reference>
<dbReference type="Gene3D" id="3.30.65.10">
    <property type="entry name" value="Bacterial Topoisomerase I, domain 1"/>
    <property type="match status" value="2"/>
</dbReference>
<feature type="compositionally biased region" description="Basic and acidic residues" evidence="1">
    <location>
        <begin position="104"/>
        <end position="116"/>
    </location>
</feature>
<dbReference type="InterPro" id="IPR013498">
    <property type="entry name" value="Topo_IA_Znf"/>
</dbReference>
<proteinExistence type="predicted"/>
<sequence length="123" mass="14122">MERDGKFGKFIACSNYPTCKYIEESEEQKKENSTGIKCTECKDGVMVKRMGRFGEFYSCSNYPDCKNAIKTKPTGNHCLICGKLMMEGTKTIPERCSEKTCPMHRPDKLSPEEQKKYNVQLKK</sequence>
<dbReference type="Pfam" id="PF01396">
    <property type="entry name" value="Zn_ribbon_Top1"/>
    <property type="match status" value="2"/>
</dbReference>
<dbReference type="GO" id="GO:0005694">
    <property type="term" value="C:chromosome"/>
    <property type="evidence" value="ECO:0007669"/>
    <property type="project" value="InterPro"/>
</dbReference>
<reference evidence="3" key="2">
    <citation type="journal article" date="2011" name="Microb. Ecol.">
        <title>Taxonomic and Functional Metagenomic Profiling of the Microbial Community in the Anoxic Sediment of a Sub-saline Shallow Lake (Laguna de Carrizo, Central Spain).</title>
        <authorList>
            <person name="Ferrer M."/>
            <person name="Guazzaroni M.E."/>
            <person name="Richter M."/>
            <person name="Garcia-Salamanca A."/>
            <person name="Yarza P."/>
            <person name="Suarez-Suarez A."/>
            <person name="Solano J."/>
            <person name="Alcaide M."/>
            <person name="van Dillewijn P."/>
            <person name="Molina-Henares M.A."/>
            <person name="Lopez-Cortes N."/>
            <person name="Al-Ramahi Y."/>
            <person name="Guerrero C."/>
            <person name="Acosta A."/>
            <person name="de Eugenio L.I."/>
            <person name="Martinez V."/>
            <person name="Marques S."/>
            <person name="Rojo F."/>
            <person name="Santero E."/>
            <person name="Genilloud O."/>
            <person name="Perez-Perez J."/>
            <person name="Rossello-Mora R."/>
            <person name="Ramos J.L."/>
        </authorList>
    </citation>
    <scope>NUCLEOTIDE SEQUENCE</scope>
</reference>
<evidence type="ECO:0000259" key="2">
    <source>
        <dbReference type="Pfam" id="PF01396"/>
    </source>
</evidence>
<feature type="domain" description="DNA topoisomerase type IA zn finger" evidence="2">
    <location>
        <begin position="36"/>
        <end position="73"/>
    </location>
</feature>
<dbReference type="EC" id="5.99.1.2" evidence="3"/>
<protein>
    <submittedName>
        <fullName evidence="3">DNA topoisomerase 1</fullName>
        <ecNumber evidence="3">5.99.1.2</ecNumber>
    </submittedName>
</protein>